<dbReference type="InterPro" id="IPR013740">
    <property type="entry name" value="Redoxin"/>
</dbReference>
<dbReference type="InterPro" id="IPR017937">
    <property type="entry name" value="Thioredoxin_CS"/>
</dbReference>
<evidence type="ECO:0000256" key="3">
    <source>
        <dbReference type="ARBA" id="ARBA00023284"/>
    </source>
</evidence>
<evidence type="ECO:0000256" key="1">
    <source>
        <dbReference type="ARBA" id="ARBA00004196"/>
    </source>
</evidence>
<dbReference type="GO" id="GO:0016853">
    <property type="term" value="F:isomerase activity"/>
    <property type="evidence" value="ECO:0007669"/>
    <property type="project" value="UniProtKB-KW"/>
</dbReference>
<dbReference type="Pfam" id="PF08534">
    <property type="entry name" value="Redoxin"/>
    <property type="match status" value="1"/>
</dbReference>
<dbReference type="CDD" id="cd02966">
    <property type="entry name" value="TlpA_like_family"/>
    <property type="match status" value="1"/>
</dbReference>
<dbReference type="EMBL" id="FNAY01000001">
    <property type="protein sequence ID" value="SDE31351.1"/>
    <property type="molecule type" value="Genomic_DNA"/>
</dbReference>
<dbReference type="PANTHER" id="PTHR42852">
    <property type="entry name" value="THIOL:DISULFIDE INTERCHANGE PROTEIN DSBE"/>
    <property type="match status" value="1"/>
</dbReference>
<feature type="domain" description="Thioredoxin" evidence="5">
    <location>
        <begin position="12"/>
        <end position="180"/>
    </location>
</feature>
<comment type="subcellular location">
    <subcellularLocation>
        <location evidence="1">Cell envelope</location>
    </subcellularLocation>
</comment>
<evidence type="ECO:0000256" key="4">
    <source>
        <dbReference type="SAM" id="SignalP"/>
    </source>
</evidence>
<keyword evidence="3" id="KW-0676">Redox-active center</keyword>
<dbReference type="RefSeq" id="WP_074552390.1">
    <property type="nucleotide sequence ID" value="NZ_CP119563.1"/>
</dbReference>
<dbReference type="InterPro" id="IPR013766">
    <property type="entry name" value="Thioredoxin_domain"/>
</dbReference>
<dbReference type="InterPro" id="IPR036249">
    <property type="entry name" value="Thioredoxin-like_sf"/>
</dbReference>
<organism evidence="6 7">
    <name type="scientific">Rhodobacter capsulatus</name>
    <name type="common">Rhodopseudomonas capsulata</name>
    <dbReference type="NCBI Taxonomy" id="1061"/>
    <lineage>
        <taxon>Bacteria</taxon>
        <taxon>Pseudomonadati</taxon>
        <taxon>Pseudomonadota</taxon>
        <taxon>Alphaproteobacteria</taxon>
        <taxon>Rhodobacterales</taxon>
        <taxon>Rhodobacter group</taxon>
        <taxon>Rhodobacter</taxon>
    </lineage>
</organism>
<dbReference type="PROSITE" id="PS00194">
    <property type="entry name" value="THIOREDOXIN_1"/>
    <property type="match status" value="1"/>
</dbReference>
<feature type="signal peptide" evidence="4">
    <location>
        <begin position="1"/>
        <end position="20"/>
    </location>
</feature>
<dbReference type="GO" id="GO:0030313">
    <property type="term" value="C:cell envelope"/>
    <property type="evidence" value="ECO:0007669"/>
    <property type="project" value="UniProtKB-SubCell"/>
</dbReference>
<gene>
    <name evidence="6" type="ORF">SAMN04244550_00090</name>
</gene>
<dbReference type="PROSITE" id="PS51352">
    <property type="entry name" value="THIOREDOXIN_2"/>
    <property type="match status" value="1"/>
</dbReference>
<keyword evidence="4" id="KW-0732">Signal</keyword>
<dbReference type="GO" id="GO:0015036">
    <property type="term" value="F:disulfide oxidoreductase activity"/>
    <property type="evidence" value="ECO:0007669"/>
    <property type="project" value="UniProtKB-ARBA"/>
</dbReference>
<reference evidence="6 7" key="1">
    <citation type="submission" date="2016-10" db="EMBL/GenBank/DDBJ databases">
        <authorList>
            <person name="de Groot N.N."/>
        </authorList>
    </citation>
    <scope>NUCLEOTIDE SEQUENCE [LARGE SCALE GENOMIC DNA]</scope>
    <source>
        <strain evidence="7">DSM 938 / 37b4</strain>
    </source>
</reference>
<accession>A0A1G7BW66</accession>
<dbReference type="InterPro" id="IPR050553">
    <property type="entry name" value="Thioredoxin_ResA/DsbE_sf"/>
</dbReference>
<evidence type="ECO:0000313" key="6">
    <source>
        <dbReference type="EMBL" id="SDE31351.1"/>
    </source>
</evidence>
<keyword evidence="6" id="KW-0413">Isomerase</keyword>
<dbReference type="GO" id="GO:0017004">
    <property type="term" value="P:cytochrome complex assembly"/>
    <property type="evidence" value="ECO:0007669"/>
    <property type="project" value="UniProtKB-KW"/>
</dbReference>
<keyword evidence="2" id="KW-0201">Cytochrome c-type biogenesis</keyword>
<dbReference type="AlphaFoldDB" id="A0A1G7BW66"/>
<proteinExistence type="predicted"/>
<name>A0A1G7BW66_RHOCA</name>
<sequence>MLRLFVLYTALALCANAAPAADLSTLKQGEMKKLAVFTEPLPLPEIPFVDETGTSHRLADYRGKVVLLNLWATWCAPCRKEMPDIAALQAEIGGDDFTVLTVASSNRDTQAKVGAFFEKQGITQLPRMIDETERLPRALGVPGLPASFLIDRRGQIVAQLFGPADWSSPEAKAVIAALRAE</sequence>
<evidence type="ECO:0000313" key="7">
    <source>
        <dbReference type="Proteomes" id="UP000183812"/>
    </source>
</evidence>
<evidence type="ECO:0000259" key="5">
    <source>
        <dbReference type="PROSITE" id="PS51352"/>
    </source>
</evidence>
<dbReference type="Proteomes" id="UP000183812">
    <property type="component" value="Unassembled WGS sequence"/>
</dbReference>
<evidence type="ECO:0000256" key="2">
    <source>
        <dbReference type="ARBA" id="ARBA00022748"/>
    </source>
</evidence>
<feature type="chain" id="PRO_5010343230" evidence="4">
    <location>
        <begin position="21"/>
        <end position="181"/>
    </location>
</feature>
<dbReference type="Gene3D" id="3.40.30.10">
    <property type="entry name" value="Glutaredoxin"/>
    <property type="match status" value="1"/>
</dbReference>
<dbReference type="PANTHER" id="PTHR42852:SF18">
    <property type="entry name" value="CHROMOSOME UNDETERMINED SCAFFOLD_47, WHOLE GENOME SHOTGUN SEQUENCE"/>
    <property type="match status" value="1"/>
</dbReference>
<dbReference type="SUPFAM" id="SSF52833">
    <property type="entry name" value="Thioredoxin-like"/>
    <property type="match status" value="1"/>
</dbReference>
<dbReference type="OrthoDB" id="9799347at2"/>
<protein>
    <submittedName>
        <fullName evidence="6">Thiol-disulfide isomerase or thioredoxin</fullName>
    </submittedName>
</protein>